<dbReference type="Proteomes" id="UP000054928">
    <property type="component" value="Unassembled WGS sequence"/>
</dbReference>
<keyword evidence="5" id="KW-1185">Reference proteome</keyword>
<comment type="similarity">
    <text evidence="2">Belongs to the short-chain dehydrogenases/reductases (SDR) family.</text>
</comment>
<dbReference type="SUPFAM" id="SSF51735">
    <property type="entry name" value="NAD(P)-binding Rossmann-fold domains"/>
    <property type="match status" value="1"/>
</dbReference>
<dbReference type="AlphaFoldDB" id="A0A0P1AA97"/>
<dbReference type="InterPro" id="IPR002347">
    <property type="entry name" value="SDR_fam"/>
</dbReference>
<dbReference type="STRING" id="4781.A0A0P1AA97"/>
<dbReference type="GO" id="GO:0016491">
    <property type="term" value="F:oxidoreductase activity"/>
    <property type="evidence" value="ECO:0007669"/>
    <property type="project" value="UniProtKB-KW"/>
</dbReference>
<dbReference type="PANTHER" id="PTHR43157">
    <property type="entry name" value="PHOSPHATIDYLINOSITOL-GLYCAN BIOSYNTHESIS CLASS F PROTEIN-RELATED"/>
    <property type="match status" value="1"/>
</dbReference>
<organism evidence="4 5">
    <name type="scientific">Plasmopara halstedii</name>
    <name type="common">Downy mildew of sunflower</name>
    <dbReference type="NCBI Taxonomy" id="4781"/>
    <lineage>
        <taxon>Eukaryota</taxon>
        <taxon>Sar</taxon>
        <taxon>Stramenopiles</taxon>
        <taxon>Oomycota</taxon>
        <taxon>Peronosporomycetes</taxon>
        <taxon>Peronosporales</taxon>
        <taxon>Peronosporaceae</taxon>
        <taxon>Plasmopara</taxon>
    </lineage>
</organism>
<dbReference type="PRINTS" id="PR00080">
    <property type="entry name" value="SDRFAMILY"/>
</dbReference>
<evidence type="ECO:0000256" key="3">
    <source>
        <dbReference type="SAM" id="MobiDB-lite"/>
    </source>
</evidence>
<accession>A0A0P1AA97</accession>
<dbReference type="PANTHER" id="PTHR43157:SF31">
    <property type="entry name" value="PHOSPHATIDYLINOSITOL-GLYCAN BIOSYNTHESIS CLASS F PROTEIN"/>
    <property type="match status" value="1"/>
</dbReference>
<dbReference type="EMBL" id="CCYD01000281">
    <property type="protein sequence ID" value="CEG37296.1"/>
    <property type="molecule type" value="Genomic_DNA"/>
</dbReference>
<dbReference type="PRINTS" id="PR00081">
    <property type="entry name" value="GDHRDH"/>
</dbReference>
<sequence>MGINSSKEVASRPQVPSNWNSTDIPSQKDKVVIVTGANSGIGFEIALQLARKGAHVILACRNEKRGLQAEADIQQDLKSLSDAGSVKFMQVDMGDLTSVHSFSEEFKKMYERLDILINNAGIGGRTYATTADGFELIFATNYLGPFVLTAQLFDLLKKTAPSRIVSVSSFLHWYGTWVFDEDQIMVKRPKEHGQLGTYSVSKVCFLLFTNELDRRLKAAGIDNIITTTAHPGYCDTSIMGDATKKKSNWYWWLSYRPYGIYPPQNFPKGALPTLYAGQLMG</sequence>
<dbReference type="GeneID" id="36399948"/>
<proteinExistence type="inferred from homology"/>
<dbReference type="Gene3D" id="3.40.50.720">
    <property type="entry name" value="NAD(P)-binding Rossmann-like Domain"/>
    <property type="match status" value="1"/>
</dbReference>
<evidence type="ECO:0000313" key="4">
    <source>
        <dbReference type="EMBL" id="CEG37296.1"/>
    </source>
</evidence>
<evidence type="ECO:0000313" key="5">
    <source>
        <dbReference type="Proteomes" id="UP000054928"/>
    </source>
</evidence>
<protein>
    <submittedName>
        <fullName evidence="4">Uncharacterized protein</fullName>
    </submittedName>
</protein>
<name>A0A0P1AA97_PLAHL</name>
<dbReference type="OrthoDB" id="60138at2759"/>
<reference evidence="5" key="1">
    <citation type="submission" date="2014-09" db="EMBL/GenBank/DDBJ databases">
        <authorList>
            <person name="Sharma Rahul"/>
            <person name="Thines Marco"/>
        </authorList>
    </citation>
    <scope>NUCLEOTIDE SEQUENCE [LARGE SCALE GENOMIC DNA]</scope>
</reference>
<dbReference type="Pfam" id="PF00106">
    <property type="entry name" value="adh_short"/>
    <property type="match status" value="1"/>
</dbReference>
<dbReference type="OMA" id="NNEYADH"/>
<evidence type="ECO:0000256" key="2">
    <source>
        <dbReference type="RuleBase" id="RU000363"/>
    </source>
</evidence>
<evidence type="ECO:0000256" key="1">
    <source>
        <dbReference type="ARBA" id="ARBA00023002"/>
    </source>
</evidence>
<dbReference type="RefSeq" id="XP_024573665.1">
    <property type="nucleotide sequence ID" value="XM_024722606.1"/>
</dbReference>
<keyword evidence="1" id="KW-0560">Oxidoreductase</keyword>
<dbReference type="InterPro" id="IPR036291">
    <property type="entry name" value="NAD(P)-bd_dom_sf"/>
</dbReference>
<feature type="region of interest" description="Disordered" evidence="3">
    <location>
        <begin position="1"/>
        <end position="23"/>
    </location>
</feature>